<dbReference type="EMBL" id="HACG01048597">
    <property type="protein sequence ID" value="CEK95462.1"/>
    <property type="molecule type" value="Transcribed_RNA"/>
</dbReference>
<protein>
    <submittedName>
        <fullName evidence="1">Uncharacterized protein</fullName>
    </submittedName>
</protein>
<reference evidence="1" key="1">
    <citation type="submission" date="2014-12" db="EMBL/GenBank/DDBJ databases">
        <title>Insight into the proteome of Arion vulgaris.</title>
        <authorList>
            <person name="Aradska J."/>
            <person name="Bulat T."/>
            <person name="Smidak R."/>
            <person name="Sarate P."/>
            <person name="Gangsoo J."/>
            <person name="Sialana F."/>
            <person name="Bilban M."/>
            <person name="Lubec G."/>
        </authorList>
    </citation>
    <scope>NUCLEOTIDE SEQUENCE</scope>
    <source>
        <tissue evidence="1">Skin</tissue>
    </source>
</reference>
<gene>
    <name evidence="1" type="primary">ORF207052</name>
</gene>
<dbReference type="AlphaFoldDB" id="A0A0B7BRH2"/>
<sequence>MHDSWLSRKAEEIKSFADRHDLKNFYHALKAVYGPTSPSSLPLLSSDGATLLTDRETILLRWSEHFSSILNQPSSINDITINCLRLKSL</sequence>
<accession>A0A0B7BRH2</accession>
<proteinExistence type="predicted"/>
<evidence type="ECO:0000313" key="1">
    <source>
        <dbReference type="EMBL" id="CEK95462.1"/>
    </source>
</evidence>
<name>A0A0B7BRH2_9EUPU</name>
<organism evidence="1">
    <name type="scientific">Arion vulgaris</name>
    <dbReference type="NCBI Taxonomy" id="1028688"/>
    <lineage>
        <taxon>Eukaryota</taxon>
        <taxon>Metazoa</taxon>
        <taxon>Spiralia</taxon>
        <taxon>Lophotrochozoa</taxon>
        <taxon>Mollusca</taxon>
        <taxon>Gastropoda</taxon>
        <taxon>Heterobranchia</taxon>
        <taxon>Euthyneura</taxon>
        <taxon>Panpulmonata</taxon>
        <taxon>Eupulmonata</taxon>
        <taxon>Stylommatophora</taxon>
        <taxon>Helicina</taxon>
        <taxon>Arionoidea</taxon>
        <taxon>Arionidae</taxon>
        <taxon>Arion</taxon>
    </lineage>
</organism>